<dbReference type="RefSeq" id="WP_175231836.1">
    <property type="nucleotide sequence ID" value="NZ_CADIKH010000048.1"/>
</dbReference>
<protein>
    <submittedName>
        <fullName evidence="1">Uncharacterized protein</fullName>
    </submittedName>
</protein>
<accession>A0A6J5EW28</accession>
<dbReference type="AlphaFoldDB" id="A0A6J5EW28"/>
<evidence type="ECO:0000313" key="2">
    <source>
        <dbReference type="Proteomes" id="UP000494363"/>
    </source>
</evidence>
<dbReference type="EMBL" id="CADIKH010000048">
    <property type="protein sequence ID" value="CAB3770808.1"/>
    <property type="molecule type" value="Genomic_DNA"/>
</dbReference>
<sequence>MQQPFVPVPCPDAYDSVFQQHIVGETVSAVIGSGRATGQFRSWQIKVWTSEKRMIRRAHLRILWGDTLWQRADWILDWPAGGRSVH</sequence>
<organism evidence="1 2">
    <name type="scientific">Paraburkholderia humisilvae</name>
    <dbReference type="NCBI Taxonomy" id="627669"/>
    <lineage>
        <taxon>Bacteria</taxon>
        <taxon>Pseudomonadati</taxon>
        <taxon>Pseudomonadota</taxon>
        <taxon>Betaproteobacteria</taxon>
        <taxon>Burkholderiales</taxon>
        <taxon>Burkholderiaceae</taxon>
        <taxon>Paraburkholderia</taxon>
    </lineage>
</organism>
<keyword evidence="2" id="KW-1185">Reference proteome</keyword>
<name>A0A6J5EW28_9BURK</name>
<gene>
    <name evidence="1" type="ORF">LMG29542_06447</name>
</gene>
<reference evidence="1 2" key="1">
    <citation type="submission" date="2020-04" db="EMBL/GenBank/DDBJ databases">
        <authorList>
            <person name="De Canck E."/>
        </authorList>
    </citation>
    <scope>NUCLEOTIDE SEQUENCE [LARGE SCALE GENOMIC DNA]</scope>
    <source>
        <strain evidence="1 2">LMG 29542</strain>
    </source>
</reference>
<proteinExistence type="predicted"/>
<evidence type="ECO:0000313" key="1">
    <source>
        <dbReference type="EMBL" id="CAB3770808.1"/>
    </source>
</evidence>
<dbReference type="Proteomes" id="UP000494363">
    <property type="component" value="Unassembled WGS sequence"/>
</dbReference>